<dbReference type="InterPro" id="IPR003423">
    <property type="entry name" value="OMP_efflux"/>
</dbReference>
<name>A0A7Y3RJC1_9PROT</name>
<keyword evidence="2" id="KW-0472">Membrane</keyword>
<keyword evidence="2" id="KW-0812">Transmembrane</keyword>
<dbReference type="Gene3D" id="2.20.200.10">
    <property type="entry name" value="Outer membrane efflux proteins (OEP)"/>
    <property type="match status" value="1"/>
</dbReference>
<dbReference type="NCBIfam" id="TIGR01845">
    <property type="entry name" value="outer_NodT"/>
    <property type="match status" value="1"/>
</dbReference>
<protein>
    <submittedName>
        <fullName evidence="3">Efflux transporter outer membrane subunit</fullName>
    </submittedName>
</protein>
<dbReference type="Pfam" id="PF02321">
    <property type="entry name" value="OEP"/>
    <property type="match status" value="2"/>
</dbReference>
<keyword evidence="2" id="KW-1134">Transmembrane beta strand</keyword>
<proteinExistence type="inferred from homology"/>
<keyword evidence="2" id="KW-0564">Palmitate</keyword>
<dbReference type="GO" id="GO:0015562">
    <property type="term" value="F:efflux transmembrane transporter activity"/>
    <property type="evidence" value="ECO:0007669"/>
    <property type="project" value="InterPro"/>
</dbReference>
<accession>A0A7Y3RJC1</accession>
<dbReference type="SUPFAM" id="SSF56954">
    <property type="entry name" value="Outer membrane efflux proteins (OEP)"/>
    <property type="match status" value="1"/>
</dbReference>
<dbReference type="PANTHER" id="PTHR30203:SF25">
    <property type="entry name" value="OUTER MEMBRANE PROTEIN-RELATED"/>
    <property type="match status" value="1"/>
</dbReference>
<evidence type="ECO:0000256" key="1">
    <source>
        <dbReference type="ARBA" id="ARBA00007613"/>
    </source>
</evidence>
<dbReference type="RefSeq" id="WP_173195604.1">
    <property type="nucleotide sequence ID" value="NZ_JABFCX010000001.1"/>
</dbReference>
<evidence type="ECO:0000256" key="2">
    <source>
        <dbReference type="RuleBase" id="RU362097"/>
    </source>
</evidence>
<comment type="caution">
    <text evidence="3">The sequence shown here is derived from an EMBL/GenBank/DDBJ whole genome shotgun (WGS) entry which is preliminary data.</text>
</comment>
<keyword evidence="2" id="KW-0449">Lipoprotein</keyword>
<evidence type="ECO:0000313" key="3">
    <source>
        <dbReference type="EMBL" id="NNU14730.1"/>
    </source>
</evidence>
<reference evidence="3 4" key="1">
    <citation type="submission" date="2020-05" db="EMBL/GenBank/DDBJ databases">
        <title>Parvularcula mediterraneae sp. nov., isolated from polypropylene straw from shallow seawater of the seashore of Laganas in Zakynthos island, Greece.</title>
        <authorList>
            <person name="Szabo I."/>
            <person name="Al-Omari J."/>
            <person name="Rado J."/>
            <person name="Szerdahelyi G.S."/>
        </authorList>
    </citation>
    <scope>NUCLEOTIDE SEQUENCE [LARGE SCALE GENOMIC DNA]</scope>
    <source>
        <strain evidence="3 4">ZS-1/3</strain>
    </source>
</reference>
<sequence length="443" mass="46645">MRALAFVFLLGACAVGPDYQRPDLDLPASFTTGEAEPVKAGPWWEGFEDPVLNDLAGRALSENLSVAAAEARLRRAGAFVTAERSDLLPIVDGFVDGSTADGQLPQSSAGLSGVFVPDILGGRRRELEAARASTLASRLLLDDTRRITAASLASSYVELRRTDARLALLAESLDLQQQTLRIVRLRAEAGLAADLDVQRAASDLAQTRAQQGPLNASRQQADYRISLLLAEAPGTNSIPAFEDAAVPSFQSEVGAGLPADLLRARPDVAAAEADLAQATALIGAEIADLLPQLRLTGTLSTQIDGSDFAGQAVSRATAVLDVPLLDFGRRQAEVRAARAARDEALANYRLALLSALADVENALAGIEAAEARRADLAEAVTASTRAFDQLQALYKEGLATLIDVLDAQRQLIAGRERFTDSEAALAQAHVNLHAALGASLDSA</sequence>
<dbReference type="EMBL" id="JABFCX010000001">
    <property type="protein sequence ID" value="NNU14730.1"/>
    <property type="molecule type" value="Genomic_DNA"/>
</dbReference>
<dbReference type="AlphaFoldDB" id="A0A7Y3RJC1"/>
<dbReference type="GO" id="GO:0005886">
    <property type="term" value="C:plasma membrane"/>
    <property type="evidence" value="ECO:0007669"/>
    <property type="project" value="UniProtKB-SubCell"/>
</dbReference>
<comment type="similarity">
    <text evidence="1 2">Belongs to the outer membrane factor (OMF) (TC 1.B.17) family.</text>
</comment>
<gene>
    <name evidence="3" type="ORF">HK107_00145</name>
</gene>
<evidence type="ECO:0000313" key="4">
    <source>
        <dbReference type="Proteomes" id="UP000536835"/>
    </source>
</evidence>
<organism evidence="3 4">
    <name type="scientific">Parvularcula mediterranea</name>
    <dbReference type="NCBI Taxonomy" id="2732508"/>
    <lineage>
        <taxon>Bacteria</taxon>
        <taxon>Pseudomonadati</taxon>
        <taxon>Pseudomonadota</taxon>
        <taxon>Alphaproteobacteria</taxon>
        <taxon>Parvularculales</taxon>
        <taxon>Parvularculaceae</taxon>
        <taxon>Parvularcula</taxon>
    </lineage>
</organism>
<dbReference type="PANTHER" id="PTHR30203">
    <property type="entry name" value="OUTER MEMBRANE CATION EFFLUX PROTEIN"/>
    <property type="match status" value="1"/>
</dbReference>
<dbReference type="Proteomes" id="UP000536835">
    <property type="component" value="Unassembled WGS sequence"/>
</dbReference>
<comment type="subcellular location">
    <subcellularLocation>
        <location evidence="2">Cell membrane</location>
        <topology evidence="2">Lipid-anchor</topology>
    </subcellularLocation>
</comment>
<dbReference type="InterPro" id="IPR010131">
    <property type="entry name" value="MdtP/NodT-like"/>
</dbReference>
<dbReference type="Gene3D" id="1.20.1600.10">
    <property type="entry name" value="Outer membrane efflux proteins (OEP)"/>
    <property type="match status" value="1"/>
</dbReference>
<keyword evidence="4" id="KW-1185">Reference proteome</keyword>